<dbReference type="FunFam" id="3.80.10.10:FF:000095">
    <property type="entry name" value="LRR receptor-like serine/threonine-protein kinase GSO1"/>
    <property type="match status" value="1"/>
</dbReference>
<dbReference type="Proteomes" id="UP000008827">
    <property type="component" value="Chromosome 16"/>
</dbReference>
<evidence type="ECO:0000256" key="2">
    <source>
        <dbReference type="ARBA" id="ARBA00009592"/>
    </source>
</evidence>
<feature type="chain" id="PRO_5014581798" evidence="13">
    <location>
        <begin position="29"/>
        <end position="872"/>
    </location>
</feature>
<protein>
    <submittedName>
        <fullName evidence="16 17">Uncharacterized protein</fullName>
    </submittedName>
</protein>
<dbReference type="HOGENOM" id="CLU_000288_18_3_1"/>
<evidence type="ECO:0000259" key="15">
    <source>
        <dbReference type="Pfam" id="PF23598"/>
    </source>
</evidence>
<dbReference type="EnsemblPlants" id="KRH08821">
    <property type="protein sequence ID" value="KRH08821"/>
    <property type="gene ID" value="GLYMA_16G176600"/>
</dbReference>
<comment type="subcellular location">
    <subcellularLocation>
        <location evidence="1">Cell membrane</location>
        <topology evidence="1">Single-pass type I membrane protein</topology>
    </subcellularLocation>
</comment>
<dbReference type="AlphaFoldDB" id="K7MHZ5"/>
<dbReference type="GO" id="GO:0005886">
    <property type="term" value="C:plasma membrane"/>
    <property type="evidence" value="ECO:0007669"/>
    <property type="project" value="UniProtKB-SubCell"/>
</dbReference>
<dbReference type="PANTHER" id="PTHR48063:SF98">
    <property type="entry name" value="LRR RECEPTOR-LIKE SERINE_THREONINE-PROTEIN KINASE FLS2"/>
    <property type="match status" value="1"/>
</dbReference>
<dbReference type="SMR" id="K7MHZ5"/>
<dbReference type="EMBL" id="CM000849">
    <property type="protein sequence ID" value="KRH08821.1"/>
    <property type="molecule type" value="Genomic_DNA"/>
</dbReference>
<evidence type="ECO:0000313" key="18">
    <source>
        <dbReference type="Proteomes" id="UP000008827"/>
    </source>
</evidence>
<proteinExistence type="inferred from homology"/>
<evidence type="ECO:0000256" key="11">
    <source>
        <dbReference type="ARBA" id="ARBA00023180"/>
    </source>
</evidence>
<reference evidence="16" key="3">
    <citation type="submission" date="2018-07" db="EMBL/GenBank/DDBJ databases">
        <title>WGS assembly of Glycine max.</title>
        <authorList>
            <person name="Schmutz J."/>
            <person name="Cannon S."/>
            <person name="Schlueter J."/>
            <person name="Ma J."/>
            <person name="Mitros T."/>
            <person name="Nelson W."/>
            <person name="Hyten D."/>
            <person name="Song Q."/>
            <person name="Thelen J."/>
            <person name="Cheng J."/>
            <person name="Xu D."/>
            <person name="Hellsten U."/>
            <person name="May G."/>
            <person name="Yu Y."/>
            <person name="Sakurai T."/>
            <person name="Umezawa T."/>
            <person name="Bhattacharyya M."/>
            <person name="Sandhu D."/>
            <person name="Valliyodan B."/>
            <person name="Lindquist E."/>
            <person name="Peto M."/>
            <person name="Grant D."/>
            <person name="Shu S."/>
            <person name="Goodstein D."/>
            <person name="Barry K."/>
            <person name="Futrell-Griggs M."/>
            <person name="Abernathy B."/>
            <person name="Du J."/>
            <person name="Tian Z."/>
            <person name="Zhu L."/>
            <person name="Gill N."/>
            <person name="Joshi T."/>
            <person name="Libault M."/>
            <person name="Sethuraman A."/>
            <person name="Zhang X."/>
            <person name="Shinozaki K."/>
            <person name="Nguyen H."/>
            <person name="Wing R."/>
            <person name="Cregan P."/>
            <person name="Specht J."/>
            <person name="Grimwood J."/>
            <person name="Rokhsar D."/>
            <person name="Stacey G."/>
            <person name="Shoemaker R."/>
            <person name="Jackson S."/>
        </authorList>
    </citation>
    <scope>NUCLEOTIDE SEQUENCE</scope>
    <source>
        <tissue evidence="16">Callus</tissue>
    </source>
</reference>
<dbReference type="Pfam" id="PF13855">
    <property type="entry name" value="LRR_8"/>
    <property type="match status" value="1"/>
</dbReference>
<comment type="similarity">
    <text evidence="2">Belongs to the RLP family.</text>
</comment>
<evidence type="ECO:0000256" key="6">
    <source>
        <dbReference type="ARBA" id="ARBA00022729"/>
    </source>
</evidence>
<dbReference type="InterPro" id="IPR013210">
    <property type="entry name" value="LRR_N_plant-typ"/>
</dbReference>
<keyword evidence="4" id="KW-0433">Leucine-rich repeat</keyword>
<dbReference type="PROSITE" id="PS51450">
    <property type="entry name" value="LRR"/>
    <property type="match status" value="2"/>
</dbReference>
<evidence type="ECO:0000256" key="4">
    <source>
        <dbReference type="ARBA" id="ARBA00022614"/>
    </source>
</evidence>
<evidence type="ECO:0000256" key="10">
    <source>
        <dbReference type="ARBA" id="ARBA00023170"/>
    </source>
</evidence>
<dbReference type="GeneID" id="100780710"/>
<evidence type="ECO:0000256" key="7">
    <source>
        <dbReference type="ARBA" id="ARBA00022737"/>
    </source>
</evidence>
<dbReference type="PRINTS" id="PR00019">
    <property type="entry name" value="LEURICHRPT"/>
</dbReference>
<reference evidence="17" key="2">
    <citation type="submission" date="2018-02" db="UniProtKB">
        <authorList>
            <consortium name="EnsemblPlants"/>
        </authorList>
    </citation>
    <scope>IDENTIFICATION</scope>
    <source>
        <strain evidence="17">Williams 82</strain>
    </source>
</reference>
<dbReference type="InterPro" id="IPR003591">
    <property type="entry name" value="Leu-rich_rpt_typical-subtyp"/>
</dbReference>
<evidence type="ECO:0000256" key="12">
    <source>
        <dbReference type="SAM" id="Phobius"/>
    </source>
</evidence>
<evidence type="ECO:0000256" key="3">
    <source>
        <dbReference type="ARBA" id="ARBA00022475"/>
    </source>
</evidence>
<evidence type="ECO:0000313" key="16">
    <source>
        <dbReference type="EMBL" id="KRH08821.1"/>
    </source>
</evidence>
<dbReference type="Pfam" id="PF23598">
    <property type="entry name" value="LRR_14"/>
    <property type="match status" value="1"/>
</dbReference>
<keyword evidence="9 12" id="KW-0472">Membrane</keyword>
<dbReference type="InterPro" id="IPR032675">
    <property type="entry name" value="LRR_dom_sf"/>
</dbReference>
<evidence type="ECO:0000256" key="1">
    <source>
        <dbReference type="ARBA" id="ARBA00004251"/>
    </source>
</evidence>
<keyword evidence="8 12" id="KW-1133">Transmembrane helix</keyword>
<keyword evidence="18" id="KW-1185">Reference proteome</keyword>
<keyword evidence="5 12" id="KW-0812">Transmembrane</keyword>
<dbReference type="Pfam" id="PF08263">
    <property type="entry name" value="LRRNT_2"/>
    <property type="match status" value="1"/>
</dbReference>
<keyword evidence="11" id="KW-0325">Glycoprotein</keyword>
<reference evidence="16 17" key="1">
    <citation type="journal article" date="2010" name="Nature">
        <title>Genome sequence of the palaeopolyploid soybean.</title>
        <authorList>
            <person name="Schmutz J."/>
            <person name="Cannon S.B."/>
            <person name="Schlueter J."/>
            <person name="Ma J."/>
            <person name="Mitros T."/>
            <person name="Nelson W."/>
            <person name="Hyten D.L."/>
            <person name="Song Q."/>
            <person name="Thelen J.J."/>
            <person name="Cheng J."/>
            <person name="Xu D."/>
            <person name="Hellsten U."/>
            <person name="May G.D."/>
            <person name="Yu Y."/>
            <person name="Sakurai T."/>
            <person name="Umezawa T."/>
            <person name="Bhattacharyya M.K."/>
            <person name="Sandhu D."/>
            <person name="Valliyodan B."/>
            <person name="Lindquist E."/>
            <person name="Peto M."/>
            <person name="Grant D."/>
            <person name="Shu S."/>
            <person name="Goodstein D."/>
            <person name="Barry K."/>
            <person name="Futrell-Griggs M."/>
            <person name="Abernathy B."/>
            <person name="Du J."/>
            <person name="Tian Z."/>
            <person name="Zhu L."/>
            <person name="Gill N."/>
            <person name="Joshi T."/>
            <person name="Libault M."/>
            <person name="Sethuraman A."/>
            <person name="Zhang X.-C."/>
            <person name="Shinozaki K."/>
            <person name="Nguyen H.T."/>
            <person name="Wing R.A."/>
            <person name="Cregan P."/>
            <person name="Specht J."/>
            <person name="Grimwood J."/>
            <person name="Rokhsar D."/>
            <person name="Stacey G."/>
            <person name="Shoemaker R.C."/>
            <person name="Jackson S.A."/>
        </authorList>
    </citation>
    <scope>NUCLEOTIDE SEQUENCE [LARGE SCALE GENOMIC DNA]</scope>
    <source>
        <strain evidence="17">cv. Williams 82</strain>
        <tissue evidence="16">Callus</tissue>
    </source>
</reference>
<dbReference type="Gene3D" id="3.80.10.10">
    <property type="entry name" value="Ribonuclease Inhibitor"/>
    <property type="match status" value="4"/>
</dbReference>
<feature type="transmembrane region" description="Helical" evidence="12">
    <location>
        <begin position="816"/>
        <end position="837"/>
    </location>
</feature>
<evidence type="ECO:0000256" key="13">
    <source>
        <dbReference type="SAM" id="SignalP"/>
    </source>
</evidence>
<keyword evidence="3" id="KW-1003">Cell membrane</keyword>
<evidence type="ECO:0000256" key="5">
    <source>
        <dbReference type="ARBA" id="ARBA00022692"/>
    </source>
</evidence>
<dbReference type="SUPFAM" id="SSF52047">
    <property type="entry name" value="RNI-like"/>
    <property type="match status" value="2"/>
</dbReference>
<feature type="signal peptide" evidence="13">
    <location>
        <begin position="1"/>
        <end position="28"/>
    </location>
</feature>
<dbReference type="InterPro" id="IPR055414">
    <property type="entry name" value="LRR_R13L4/SHOC2-like"/>
</dbReference>
<dbReference type="RefSeq" id="XP_006599537.1">
    <property type="nucleotide sequence ID" value="XM_006599474.4"/>
</dbReference>
<feature type="domain" description="Disease resistance R13L4/SHOC-2-like LRR" evidence="15">
    <location>
        <begin position="170"/>
        <end position="400"/>
    </location>
</feature>
<evidence type="ECO:0000256" key="9">
    <source>
        <dbReference type="ARBA" id="ARBA00023136"/>
    </source>
</evidence>
<evidence type="ECO:0000259" key="14">
    <source>
        <dbReference type="Pfam" id="PF08263"/>
    </source>
</evidence>
<evidence type="ECO:0000256" key="8">
    <source>
        <dbReference type="ARBA" id="ARBA00022989"/>
    </source>
</evidence>
<gene>
    <name evidence="17" type="primary">LOC100780710</name>
    <name evidence="16" type="ORF">GLYMA_16G176600</name>
</gene>
<dbReference type="PANTHER" id="PTHR48063">
    <property type="entry name" value="LRR RECEPTOR-LIKE KINASE"/>
    <property type="match status" value="1"/>
</dbReference>
<feature type="domain" description="Leucine-rich repeat-containing N-terminal plant-type" evidence="14">
    <location>
        <begin position="37"/>
        <end position="74"/>
    </location>
</feature>
<keyword evidence="10" id="KW-0675">Receptor</keyword>
<dbReference type="OMA" id="CANTTID"/>
<dbReference type="Pfam" id="PF00560">
    <property type="entry name" value="LRR_1"/>
    <property type="match status" value="5"/>
</dbReference>
<dbReference type="Gramene" id="KRH08821">
    <property type="protein sequence ID" value="KRH08821"/>
    <property type="gene ID" value="GLYMA_16G176600"/>
</dbReference>
<dbReference type="InterPro" id="IPR001611">
    <property type="entry name" value="Leu-rich_rpt"/>
</dbReference>
<dbReference type="OrthoDB" id="1432377at2759"/>
<sequence>MPTINPVGLKFMEGIITFMMMMLQVVVSAQDHIMCIQTEREALLQFKAALLDHYGMLSSWTTSDCCQWQGIRCSNLTAHVLMLDLHSLGLRGEIHQSLMELQQLNYLNLSWNSFQGRGIPEFLGSLTNLRYLDLSHSDFEGKIPTQFGSLSHLKYLNLAGNYYLEGSIPRQLGNLSQLQHLDLRANQFEGNIPSQIGNLSQLQHLDLSYNSFEGSIPSQLGNLSNLQKLYLGGSYYDDDGALKIDDGDHWLSNLISLTHLSFDSISNLNTSHSFLQMIAKLPKLRELSLIHCSLSDHFILSLRPSKFNFSSSLSRLDLSWNSFTSSMILQWLSNVTSNLVELDLSNNLLEGSTSNHFGRVMNSLEHLDLSYNIFKGEDLKSLANICTLHSLYMPANHLTEDLPSILHNLSSGCVRHSLQDLVLSFNQITGSLPDLSVFSSLKILVLDMNQLSGNIPEGIRLPIHLESLSIQSNTLEGGIPKSFGNACALRSLYMSGNNLNKELSVIIHQLSGCARFSLQELNLRGNQINGRIPTSMGSLVDLRALLLRNNNLSNEIPFSLRSCTNLVVLDIAENRLSGSIPDWIGSELQELKFLSLRRNHFHGSLPLKICYLSNIQLLDLSLNNMSGQIPKCIKIFTSMTQKTSATIFFIELRDFNVHLMWKGSEQMFKKNVLSLLKGIDLSSNHFSGEIPIEIESLFELVSLNLSRNNLTGKIPSNIGKLTSLDFLDLSRNQLVGSIPSSLTQIDRLSMLDLSHNNLSGEIPTGTQLQSFNASCYEDNLYLCGPPLKKLCIDGKPAQEPIVKLLEDEKLLFAREFYISMAIGFVTSFWGVFGSILIKRSWRHVYFKFLNNLSDNIYVKVAVFANKISKVHG</sequence>
<organism evidence="17">
    <name type="scientific">Glycine max</name>
    <name type="common">Soybean</name>
    <name type="synonym">Glycine hispida</name>
    <dbReference type="NCBI Taxonomy" id="3847"/>
    <lineage>
        <taxon>Eukaryota</taxon>
        <taxon>Viridiplantae</taxon>
        <taxon>Streptophyta</taxon>
        <taxon>Embryophyta</taxon>
        <taxon>Tracheophyta</taxon>
        <taxon>Spermatophyta</taxon>
        <taxon>Magnoliopsida</taxon>
        <taxon>eudicotyledons</taxon>
        <taxon>Gunneridae</taxon>
        <taxon>Pentapetalae</taxon>
        <taxon>rosids</taxon>
        <taxon>fabids</taxon>
        <taxon>Fabales</taxon>
        <taxon>Fabaceae</taxon>
        <taxon>Papilionoideae</taxon>
        <taxon>50 kb inversion clade</taxon>
        <taxon>NPAAA clade</taxon>
        <taxon>indigoferoid/millettioid clade</taxon>
        <taxon>Phaseoleae</taxon>
        <taxon>Glycine</taxon>
        <taxon>Glycine subgen. Soja</taxon>
    </lineage>
</organism>
<dbReference type="STRING" id="3847.K7MHZ5"/>
<keyword evidence="7" id="KW-0677">Repeat</keyword>
<accession>K7MHZ5</accession>
<name>K7MHZ5_SOYBN</name>
<dbReference type="InterPro" id="IPR046956">
    <property type="entry name" value="RLP23-like"/>
</dbReference>
<evidence type="ECO:0000313" key="17">
    <source>
        <dbReference type="EnsemblPlants" id="KRH08821"/>
    </source>
</evidence>
<dbReference type="SMART" id="SM00369">
    <property type="entry name" value="LRR_TYP"/>
    <property type="match status" value="9"/>
</dbReference>
<dbReference type="FunFam" id="3.80.10.10:FF:000129">
    <property type="entry name" value="Leucine-rich repeat receptor-like kinase"/>
    <property type="match status" value="1"/>
</dbReference>
<keyword evidence="6 13" id="KW-0732">Signal</keyword>
<dbReference type="FunFam" id="3.80.10.10:FF:000383">
    <property type="entry name" value="Leucine-rich repeat receptor protein kinase EMS1"/>
    <property type="match status" value="1"/>
</dbReference>